<dbReference type="Gene3D" id="3.40.50.720">
    <property type="entry name" value="NAD(P)-binding Rossmann-like Domain"/>
    <property type="match status" value="1"/>
</dbReference>
<dbReference type="PANTHER" id="PTHR42760">
    <property type="entry name" value="SHORT-CHAIN DEHYDROGENASES/REDUCTASES FAMILY MEMBER"/>
    <property type="match status" value="1"/>
</dbReference>
<evidence type="ECO:0000313" key="3">
    <source>
        <dbReference type="Proteomes" id="UP001500831"/>
    </source>
</evidence>
<evidence type="ECO:0000313" key="2">
    <source>
        <dbReference type="EMBL" id="GAA2907096.1"/>
    </source>
</evidence>
<dbReference type="InterPro" id="IPR036291">
    <property type="entry name" value="NAD(P)-bd_dom_sf"/>
</dbReference>
<dbReference type="InterPro" id="IPR002347">
    <property type="entry name" value="SDR_fam"/>
</dbReference>
<dbReference type="PRINTS" id="PR00080">
    <property type="entry name" value="SDRFAMILY"/>
</dbReference>
<dbReference type="RefSeq" id="WP_344981123.1">
    <property type="nucleotide sequence ID" value="NZ_BAAAVI010000089.1"/>
</dbReference>
<comment type="caution">
    <text evidence="2">The sequence shown here is derived from an EMBL/GenBank/DDBJ whole genome shotgun (WGS) entry which is preliminary data.</text>
</comment>
<accession>A0ABP6IRV7</accession>
<dbReference type="Proteomes" id="UP001500831">
    <property type="component" value="Unassembled WGS sequence"/>
</dbReference>
<gene>
    <name evidence="2" type="ORF">GCM10010517_73450</name>
</gene>
<sequence length="256" mass="26652">MSDRHKGRTALVTGAGSGIGRGIARRLAAEGARVACVDVKHDLADETVALITGEGGRALALSADVRDRAEVSAALEATAEAFGGLDYLVNNAGLVTMSSLEELTDEEWDLVLDVNLKGVYIVTQLALPYLKEASGAAVVNLSTVEAEVVVSSQGFCQVHYNASKGGVKMLTKALAVELSRYGVRVNCVAPGPVATGFIPGADITAPEVMEFLGQRLLVKRLAQPEDIAAAASFLLSGDASFITGVQLPVDGGWLTR</sequence>
<dbReference type="EMBL" id="BAAAVI010000089">
    <property type="protein sequence ID" value="GAA2907096.1"/>
    <property type="molecule type" value="Genomic_DNA"/>
</dbReference>
<dbReference type="PRINTS" id="PR00081">
    <property type="entry name" value="GDHRDH"/>
</dbReference>
<reference evidence="3" key="1">
    <citation type="journal article" date="2019" name="Int. J. Syst. Evol. Microbiol.">
        <title>The Global Catalogue of Microorganisms (GCM) 10K type strain sequencing project: providing services to taxonomists for standard genome sequencing and annotation.</title>
        <authorList>
            <consortium name="The Broad Institute Genomics Platform"/>
            <consortium name="The Broad Institute Genome Sequencing Center for Infectious Disease"/>
            <person name="Wu L."/>
            <person name="Ma J."/>
        </authorList>
    </citation>
    <scope>NUCLEOTIDE SEQUENCE [LARGE SCALE GENOMIC DNA]</scope>
    <source>
        <strain evidence="3">JCM 6242</strain>
    </source>
</reference>
<protein>
    <submittedName>
        <fullName evidence="2">Glucose 1-dehydrogenase</fullName>
    </submittedName>
</protein>
<dbReference type="Pfam" id="PF13561">
    <property type="entry name" value="adh_short_C2"/>
    <property type="match status" value="1"/>
</dbReference>
<dbReference type="SUPFAM" id="SSF51735">
    <property type="entry name" value="NAD(P)-binding Rossmann-fold domains"/>
    <property type="match status" value="1"/>
</dbReference>
<dbReference type="CDD" id="cd05233">
    <property type="entry name" value="SDR_c"/>
    <property type="match status" value="1"/>
</dbReference>
<dbReference type="PANTHER" id="PTHR42760:SF40">
    <property type="entry name" value="3-OXOACYL-[ACYL-CARRIER-PROTEIN] REDUCTASE, CHLOROPLASTIC"/>
    <property type="match status" value="1"/>
</dbReference>
<organism evidence="2 3">
    <name type="scientific">Streptosporangium fragile</name>
    <dbReference type="NCBI Taxonomy" id="46186"/>
    <lineage>
        <taxon>Bacteria</taxon>
        <taxon>Bacillati</taxon>
        <taxon>Actinomycetota</taxon>
        <taxon>Actinomycetes</taxon>
        <taxon>Streptosporangiales</taxon>
        <taxon>Streptosporangiaceae</taxon>
        <taxon>Streptosporangium</taxon>
    </lineage>
</organism>
<comment type="similarity">
    <text evidence="1">Belongs to the short-chain dehydrogenases/reductases (SDR) family.</text>
</comment>
<dbReference type="NCBIfam" id="NF005559">
    <property type="entry name" value="PRK07231.1"/>
    <property type="match status" value="1"/>
</dbReference>
<keyword evidence="3" id="KW-1185">Reference proteome</keyword>
<proteinExistence type="inferred from homology"/>
<evidence type="ECO:0000256" key="1">
    <source>
        <dbReference type="ARBA" id="ARBA00006484"/>
    </source>
</evidence>
<name>A0ABP6IRV7_9ACTN</name>